<protein>
    <submittedName>
        <fullName evidence="1">Uncharacterized protein</fullName>
    </submittedName>
</protein>
<dbReference type="Proteomes" id="UP001141253">
    <property type="component" value="Chromosome 16"/>
</dbReference>
<proteinExistence type="predicted"/>
<name>A0ABQ8ZR81_9ROSI</name>
<reference evidence="1" key="2">
    <citation type="journal article" date="2023" name="Int. J. Mol. Sci.">
        <title>De Novo Assembly and Annotation of 11 Diverse Shrub Willow (Salix) Genomes Reveals Novel Gene Organization in Sex-Linked Regions.</title>
        <authorList>
            <person name="Hyden B."/>
            <person name="Feng K."/>
            <person name="Yates T.B."/>
            <person name="Jawdy S."/>
            <person name="Cereghino C."/>
            <person name="Smart L.B."/>
            <person name="Muchero W."/>
        </authorList>
    </citation>
    <scope>NUCLEOTIDE SEQUENCE</scope>
    <source>
        <tissue evidence="1">Shoot tip</tissue>
    </source>
</reference>
<reference evidence="1" key="1">
    <citation type="submission" date="2022-10" db="EMBL/GenBank/DDBJ databases">
        <authorList>
            <person name="Hyden B.L."/>
            <person name="Feng K."/>
            <person name="Yates T."/>
            <person name="Jawdy S."/>
            <person name="Smart L.B."/>
            <person name="Muchero W."/>
        </authorList>
    </citation>
    <scope>NUCLEOTIDE SEQUENCE</scope>
    <source>
        <tissue evidence="1">Shoot tip</tissue>
    </source>
</reference>
<sequence>MLYPGAAYPENVQRNSSGIEGIKEDTSAYSYSLHRASSFVSAGRYSVSSQEELDHQMSQLENDEAFSVSVPRLKHHENGLINLVIHENSEENVL</sequence>
<keyword evidence="2" id="KW-1185">Reference proteome</keyword>
<evidence type="ECO:0000313" key="2">
    <source>
        <dbReference type="Proteomes" id="UP001141253"/>
    </source>
</evidence>
<evidence type="ECO:0000313" key="1">
    <source>
        <dbReference type="EMBL" id="KAJ6304222.1"/>
    </source>
</evidence>
<gene>
    <name evidence="1" type="ORF">OIU77_017985</name>
</gene>
<comment type="caution">
    <text evidence="1">The sequence shown here is derived from an EMBL/GenBank/DDBJ whole genome shotgun (WGS) entry which is preliminary data.</text>
</comment>
<accession>A0ABQ8ZR81</accession>
<organism evidence="1 2">
    <name type="scientific">Salix suchowensis</name>
    <dbReference type="NCBI Taxonomy" id="1278906"/>
    <lineage>
        <taxon>Eukaryota</taxon>
        <taxon>Viridiplantae</taxon>
        <taxon>Streptophyta</taxon>
        <taxon>Embryophyta</taxon>
        <taxon>Tracheophyta</taxon>
        <taxon>Spermatophyta</taxon>
        <taxon>Magnoliopsida</taxon>
        <taxon>eudicotyledons</taxon>
        <taxon>Gunneridae</taxon>
        <taxon>Pentapetalae</taxon>
        <taxon>rosids</taxon>
        <taxon>fabids</taxon>
        <taxon>Malpighiales</taxon>
        <taxon>Salicaceae</taxon>
        <taxon>Saliceae</taxon>
        <taxon>Salix</taxon>
    </lineage>
</organism>
<dbReference type="EMBL" id="JAPFFI010000027">
    <property type="protein sequence ID" value="KAJ6304222.1"/>
    <property type="molecule type" value="Genomic_DNA"/>
</dbReference>